<keyword evidence="3" id="KW-1185">Reference proteome</keyword>
<dbReference type="AlphaFoldDB" id="A0A6H5I2H4"/>
<organism evidence="2 3">
    <name type="scientific">Trichogramma brassicae</name>
    <dbReference type="NCBI Taxonomy" id="86971"/>
    <lineage>
        <taxon>Eukaryota</taxon>
        <taxon>Metazoa</taxon>
        <taxon>Ecdysozoa</taxon>
        <taxon>Arthropoda</taxon>
        <taxon>Hexapoda</taxon>
        <taxon>Insecta</taxon>
        <taxon>Pterygota</taxon>
        <taxon>Neoptera</taxon>
        <taxon>Endopterygota</taxon>
        <taxon>Hymenoptera</taxon>
        <taxon>Apocrita</taxon>
        <taxon>Proctotrupomorpha</taxon>
        <taxon>Chalcidoidea</taxon>
        <taxon>Trichogrammatidae</taxon>
        <taxon>Trichogramma</taxon>
    </lineage>
</organism>
<sequence length="117" mass="13147">MWKFRYLFTQIDYSCSIGPTVMWARCGGESAMPATTGEEGGSPKPTDDDRWREEGLAGSGRHRPGRPDVWACLLIVRGDARRGGSLAGRRPESPLRNYLVHNIFPTSPRGCWRVRQI</sequence>
<evidence type="ECO:0000313" key="2">
    <source>
        <dbReference type="EMBL" id="CAB0030738.1"/>
    </source>
</evidence>
<evidence type="ECO:0000313" key="3">
    <source>
        <dbReference type="Proteomes" id="UP000479190"/>
    </source>
</evidence>
<dbReference type="EMBL" id="CADCXV010000529">
    <property type="protein sequence ID" value="CAB0030738.1"/>
    <property type="molecule type" value="Genomic_DNA"/>
</dbReference>
<feature type="compositionally biased region" description="Basic and acidic residues" evidence="1">
    <location>
        <begin position="45"/>
        <end position="55"/>
    </location>
</feature>
<protein>
    <submittedName>
        <fullName evidence="2">Uncharacterized protein</fullName>
    </submittedName>
</protein>
<name>A0A6H5I2H4_9HYME</name>
<reference evidence="2 3" key="1">
    <citation type="submission" date="2020-02" db="EMBL/GenBank/DDBJ databases">
        <authorList>
            <person name="Ferguson B K."/>
        </authorList>
    </citation>
    <scope>NUCLEOTIDE SEQUENCE [LARGE SCALE GENOMIC DNA]</scope>
</reference>
<gene>
    <name evidence="2" type="ORF">TBRA_LOCUS2732</name>
</gene>
<evidence type="ECO:0000256" key="1">
    <source>
        <dbReference type="SAM" id="MobiDB-lite"/>
    </source>
</evidence>
<dbReference type="Proteomes" id="UP000479190">
    <property type="component" value="Unassembled WGS sequence"/>
</dbReference>
<feature type="region of interest" description="Disordered" evidence="1">
    <location>
        <begin position="30"/>
        <end position="63"/>
    </location>
</feature>
<accession>A0A6H5I2H4</accession>
<proteinExistence type="predicted"/>